<accession>A0A413Q218</accession>
<gene>
    <name evidence="5" type="ORF">DW972_00515</name>
</gene>
<feature type="transmembrane region" description="Helical" evidence="4">
    <location>
        <begin position="403"/>
        <end position="424"/>
    </location>
</feature>
<reference evidence="5 6" key="1">
    <citation type="submission" date="2018-08" db="EMBL/GenBank/DDBJ databases">
        <title>A genome reference for cultivated species of the human gut microbiota.</title>
        <authorList>
            <person name="Zou Y."/>
            <person name="Xue W."/>
            <person name="Luo G."/>
        </authorList>
    </citation>
    <scope>NUCLEOTIDE SEQUENCE [LARGE SCALE GENOMIC DNA]</scope>
    <source>
        <strain evidence="5 6">AM48-23BH</strain>
    </source>
</reference>
<sequence>MRIKYNRDQKIKGNLTRNFDKDYAFLEKALDRSGDIVKNVFYVGDTADIQSIMEEQTDTNTDSDTNSIMEEQTDANTDSDISSATKGQTDANTGNDINSDIGRKTVSKRIVKTTQNNKKIKPKKAAVIYVDGMTDADMVEDFVIRPLLKNKCEKTGQDFLSYVENHVMETVDWKEDESFEDILTDILSGNTLLLLESCPKAIILSTKKYPSRGVGETQQEMVIRGPKDSFTENMRMNTALIRRRIRDSRLKMEHTMVGERSKTDLAIVYMDDLVQPELLEKVRQKVNALSFDGILDGGMVEQLLEENVWTPFPQFQHTERPDKAASGLLEGRIVLVVDNSPGVLILPVTYQMFFQAGDDYYTRFEVASFARLLRFAASLFAIGFPGLYVAIAAFHTEMLPTSFLLSIATARTGIVIPVALEVLLMEFQFELLKEAGIHLPGQLGGTIGIVGGLIVGQAAVEAGIVSTIVVIVVSFTAIASFIVPNESFGAVFRLLKFLFIVTAAIWGIYGYLLTFAALLLHLSQIESFGVPYMLPSVCGENLNYDDKKDHYVRYPFAYMKKRPVFTREGRRIRKR</sequence>
<dbReference type="InterPro" id="IPR004995">
    <property type="entry name" value="Spore_Ger"/>
</dbReference>
<dbReference type="AlphaFoldDB" id="A0A413Q218"/>
<proteinExistence type="inferred from homology"/>
<feature type="transmembrane region" description="Helical" evidence="4">
    <location>
        <begin position="436"/>
        <end position="456"/>
    </location>
</feature>
<keyword evidence="4" id="KW-0812">Transmembrane</keyword>
<evidence type="ECO:0000313" key="6">
    <source>
        <dbReference type="Proteomes" id="UP000286561"/>
    </source>
</evidence>
<comment type="caution">
    <text evidence="5">The sequence shown here is derived from an EMBL/GenBank/DDBJ whole genome shotgun (WGS) entry which is preliminary data.</text>
</comment>
<dbReference type="PANTHER" id="PTHR22550">
    <property type="entry name" value="SPORE GERMINATION PROTEIN"/>
    <property type="match status" value="1"/>
</dbReference>
<dbReference type="EMBL" id="QSEP01000001">
    <property type="protein sequence ID" value="RGZ86921.1"/>
    <property type="molecule type" value="Genomic_DNA"/>
</dbReference>
<dbReference type="PIRSF" id="PIRSF005690">
    <property type="entry name" value="GerBA"/>
    <property type="match status" value="1"/>
</dbReference>
<feature type="region of interest" description="Disordered" evidence="3">
    <location>
        <begin position="73"/>
        <end position="99"/>
    </location>
</feature>
<protein>
    <submittedName>
        <fullName evidence="5">Spore germination protein</fullName>
    </submittedName>
</protein>
<feature type="transmembrane region" description="Helical" evidence="4">
    <location>
        <begin position="372"/>
        <end position="391"/>
    </location>
</feature>
<organism evidence="5 6">
    <name type="scientific">Anaerobutyricum hallii</name>
    <dbReference type="NCBI Taxonomy" id="39488"/>
    <lineage>
        <taxon>Bacteria</taxon>
        <taxon>Bacillati</taxon>
        <taxon>Bacillota</taxon>
        <taxon>Clostridia</taxon>
        <taxon>Lachnospirales</taxon>
        <taxon>Lachnospiraceae</taxon>
        <taxon>Anaerobutyricum</taxon>
    </lineage>
</organism>
<dbReference type="GO" id="GO:0016020">
    <property type="term" value="C:membrane"/>
    <property type="evidence" value="ECO:0007669"/>
    <property type="project" value="InterPro"/>
</dbReference>
<dbReference type="PANTHER" id="PTHR22550:SF5">
    <property type="entry name" value="LEUCINE ZIPPER PROTEIN 4"/>
    <property type="match status" value="1"/>
</dbReference>
<dbReference type="RefSeq" id="WP_118328890.1">
    <property type="nucleotide sequence ID" value="NZ_QSEP01000001.1"/>
</dbReference>
<dbReference type="Pfam" id="PF03323">
    <property type="entry name" value="GerA"/>
    <property type="match status" value="1"/>
</dbReference>
<keyword evidence="4" id="KW-1133">Transmembrane helix</keyword>
<name>A0A413Q218_9FIRM</name>
<evidence type="ECO:0000256" key="4">
    <source>
        <dbReference type="SAM" id="Phobius"/>
    </source>
</evidence>
<feature type="compositionally biased region" description="Polar residues" evidence="3">
    <location>
        <begin position="73"/>
        <end position="98"/>
    </location>
</feature>
<keyword evidence="2 4" id="KW-0472">Membrane</keyword>
<evidence type="ECO:0000256" key="2">
    <source>
        <dbReference type="ARBA" id="ARBA00023136"/>
    </source>
</evidence>
<feature type="transmembrane region" description="Helical" evidence="4">
    <location>
        <begin position="462"/>
        <end position="483"/>
    </location>
</feature>
<feature type="transmembrane region" description="Helical" evidence="4">
    <location>
        <begin position="495"/>
        <end position="520"/>
    </location>
</feature>
<evidence type="ECO:0000313" key="5">
    <source>
        <dbReference type="EMBL" id="RGZ86921.1"/>
    </source>
</evidence>
<comment type="similarity">
    <text evidence="1">Belongs to the GerABKA family.</text>
</comment>
<evidence type="ECO:0000256" key="3">
    <source>
        <dbReference type="SAM" id="MobiDB-lite"/>
    </source>
</evidence>
<evidence type="ECO:0000256" key="1">
    <source>
        <dbReference type="ARBA" id="ARBA00005278"/>
    </source>
</evidence>
<dbReference type="Proteomes" id="UP000286561">
    <property type="component" value="Unassembled WGS sequence"/>
</dbReference>
<dbReference type="InterPro" id="IPR050768">
    <property type="entry name" value="UPF0353/GerABKA_families"/>
</dbReference>
<dbReference type="GO" id="GO:0009847">
    <property type="term" value="P:spore germination"/>
    <property type="evidence" value="ECO:0007669"/>
    <property type="project" value="InterPro"/>
</dbReference>